<accession>A0A1V0UCM7</accession>
<sequence length="138" mass="15770">MPRRRPSALRADLRRFAAPHRYSTIGRLSGPAQAQIIRLERTRLRPGVIEQALVRWASIARAPKDRLPSPFTDRCGVPECCPEPAEDRDLLELAIHALPRKSARELRALVHPLDLKILQRPDAMPFGPAPHRWWHTAF</sequence>
<dbReference type="KEGG" id="svu:B1H20_17595"/>
<name>A0A1V0UCM7_STRVN</name>
<organism evidence="1 2">
    <name type="scientific">Streptomyces violaceoruber</name>
    <dbReference type="NCBI Taxonomy" id="1935"/>
    <lineage>
        <taxon>Bacteria</taxon>
        <taxon>Bacillati</taxon>
        <taxon>Actinomycetota</taxon>
        <taxon>Actinomycetes</taxon>
        <taxon>Kitasatosporales</taxon>
        <taxon>Streptomycetaceae</taxon>
        <taxon>Streptomyces</taxon>
        <taxon>Streptomyces violaceoruber group</taxon>
    </lineage>
</organism>
<proteinExistence type="predicted"/>
<protein>
    <submittedName>
        <fullName evidence="1">Uncharacterized protein</fullName>
    </submittedName>
</protein>
<evidence type="ECO:0000313" key="2">
    <source>
        <dbReference type="Proteomes" id="UP000192445"/>
    </source>
</evidence>
<reference evidence="1 2" key="1">
    <citation type="submission" date="2017-03" db="EMBL/GenBank/DDBJ databases">
        <title>Complete Genome Sequence of a natural compounds producer, Streptomyces violaceus S21.</title>
        <authorList>
            <person name="Zhong C."/>
            <person name="Zhao Z."/>
            <person name="Fu J."/>
            <person name="Zong G."/>
            <person name="Qin R."/>
            <person name="Cao G."/>
        </authorList>
    </citation>
    <scope>NUCLEOTIDE SEQUENCE [LARGE SCALE GENOMIC DNA]</scope>
    <source>
        <strain evidence="1 2">S21</strain>
    </source>
</reference>
<dbReference type="OrthoDB" id="3540409at2"/>
<dbReference type="Proteomes" id="UP000192445">
    <property type="component" value="Chromosome"/>
</dbReference>
<evidence type="ECO:0000313" key="1">
    <source>
        <dbReference type="EMBL" id="ARF63003.1"/>
    </source>
</evidence>
<dbReference type="EMBL" id="CP020570">
    <property type="protein sequence ID" value="ARF63003.1"/>
    <property type="molecule type" value="Genomic_DNA"/>
</dbReference>
<dbReference type="RefSeq" id="WP_050490750.1">
    <property type="nucleotide sequence ID" value="NZ_CP020570.1"/>
</dbReference>
<dbReference type="AlphaFoldDB" id="A0A1V0UCM7"/>
<gene>
    <name evidence="1" type="ORF">B1H20_17595</name>
</gene>